<dbReference type="EMBL" id="BMYV01000001">
    <property type="protein sequence ID" value="GGX56691.1"/>
    <property type="molecule type" value="Genomic_DNA"/>
</dbReference>
<dbReference type="GO" id="GO:0005737">
    <property type="term" value="C:cytoplasm"/>
    <property type="evidence" value="ECO:0007669"/>
    <property type="project" value="UniProtKB-SubCell"/>
</dbReference>
<comment type="caution">
    <text evidence="8">The sequence shown here is derived from an EMBL/GenBank/DDBJ whole genome shotgun (WGS) entry which is preliminary data.</text>
</comment>
<dbReference type="GO" id="GO:0005524">
    <property type="term" value="F:ATP binding"/>
    <property type="evidence" value="ECO:0007669"/>
    <property type="project" value="UniProtKB-UniRule"/>
</dbReference>
<dbReference type="InterPro" id="IPR014729">
    <property type="entry name" value="Rossmann-like_a/b/a_fold"/>
</dbReference>
<dbReference type="SUPFAM" id="SSF52402">
    <property type="entry name" value="Adenine nucleotide alpha hydrolases-like"/>
    <property type="match status" value="1"/>
</dbReference>
<dbReference type="GO" id="GO:0006400">
    <property type="term" value="P:tRNA modification"/>
    <property type="evidence" value="ECO:0007669"/>
    <property type="project" value="UniProtKB-UniRule"/>
</dbReference>
<dbReference type="Proteomes" id="UP000600865">
    <property type="component" value="Unassembled WGS sequence"/>
</dbReference>
<dbReference type="InterPro" id="IPR012795">
    <property type="entry name" value="tRNA_Ile_lys_synt_N"/>
</dbReference>
<dbReference type="HAMAP" id="MF_01161">
    <property type="entry name" value="tRNA_Ile_lys_synt"/>
    <property type="match status" value="1"/>
</dbReference>
<evidence type="ECO:0000256" key="6">
    <source>
        <dbReference type="HAMAP-Rule" id="MF_01161"/>
    </source>
</evidence>
<keyword evidence="2 6" id="KW-0819">tRNA processing</keyword>
<dbReference type="InterPro" id="IPR012094">
    <property type="entry name" value="tRNA_Ile_lys_synt"/>
</dbReference>
<keyword evidence="4 6" id="KW-0067">ATP-binding</keyword>
<dbReference type="PANTHER" id="PTHR43033">
    <property type="entry name" value="TRNA(ILE)-LYSIDINE SYNTHASE-RELATED"/>
    <property type="match status" value="1"/>
</dbReference>
<proteinExistence type="inferred from homology"/>
<dbReference type="RefSeq" id="WP_189580087.1">
    <property type="nucleotide sequence ID" value="NZ_BMYV01000001.1"/>
</dbReference>
<dbReference type="Gene3D" id="3.40.50.620">
    <property type="entry name" value="HUPs"/>
    <property type="match status" value="1"/>
</dbReference>
<evidence type="ECO:0000256" key="5">
    <source>
        <dbReference type="ARBA" id="ARBA00048539"/>
    </source>
</evidence>
<dbReference type="Pfam" id="PF01171">
    <property type="entry name" value="ATP_bind_3"/>
    <property type="match status" value="1"/>
</dbReference>
<protein>
    <recommendedName>
        <fullName evidence="6">tRNA(Ile)-lysidine synthase</fullName>
        <ecNumber evidence="6">6.3.4.19</ecNumber>
    </recommendedName>
    <alternativeName>
        <fullName evidence="6">tRNA(Ile)-2-lysyl-cytidine synthase</fullName>
    </alternativeName>
    <alternativeName>
        <fullName evidence="6">tRNA(Ile)-lysidine synthetase</fullName>
    </alternativeName>
</protein>
<dbReference type="EC" id="6.3.4.19" evidence="6"/>
<keyword evidence="3 6" id="KW-0547">Nucleotide-binding</keyword>
<sequence>MTLPHLNLTGPAAIAFSGGGDSTAMIHAFRDHPLVTYAFIIDHNLRAGSAAEVEQAADFARSLGYTVNTDVWQHSGIKTGIQVKARQYRYSALGRLCREAGLTELITAHTADDQAETLLMRLDRQTGWRGLAGMPVAAYAPLWPALAGVTLHRPWLGVSRAALRDYNRNEGLPFVDDPSNENRDFTRVRARQALSGDRDLRADLLKQQAEARLRLAEERVDHSCWLSEHGQVSPHGFIETDAVPPPELLLHMLNAVSGQGGPIDAAKRRRLHDEMNGSTFKAATLAGAWIVKTARGFVITRDMVAVSGRRGTEGLIPRTLKSGDKMLWDGRYWLIAKQSGIQVESTFGQLGSLQQHPVLQLIFELPSQVRPSLPLYADAGGVLGYGAMECGFVSAQATTASRLQAIYPKAIPVPL</sequence>
<dbReference type="CDD" id="cd01992">
    <property type="entry name" value="TilS_N"/>
    <property type="match status" value="1"/>
</dbReference>
<evidence type="ECO:0000313" key="9">
    <source>
        <dbReference type="Proteomes" id="UP000600865"/>
    </source>
</evidence>
<comment type="domain">
    <text evidence="6">The N-terminal region contains the highly conserved SGGXDS motif, predicted to be a P-loop motif involved in ATP binding.</text>
</comment>
<dbReference type="NCBIfam" id="TIGR02432">
    <property type="entry name" value="lysidine_TilS_N"/>
    <property type="match status" value="1"/>
</dbReference>
<keyword evidence="1 6" id="KW-0436">Ligase</keyword>
<feature type="binding site" evidence="6">
    <location>
        <begin position="17"/>
        <end position="22"/>
    </location>
    <ligand>
        <name>ATP</name>
        <dbReference type="ChEBI" id="CHEBI:30616"/>
    </ligand>
</feature>
<evidence type="ECO:0000256" key="4">
    <source>
        <dbReference type="ARBA" id="ARBA00022840"/>
    </source>
</evidence>
<feature type="domain" description="tRNA(Ile)-lysidine/2-thiocytidine synthase N-terminal" evidence="7">
    <location>
        <begin position="13"/>
        <end position="192"/>
    </location>
</feature>
<evidence type="ECO:0000259" key="7">
    <source>
        <dbReference type="Pfam" id="PF01171"/>
    </source>
</evidence>
<reference evidence="8 9" key="1">
    <citation type="journal article" date="2014" name="Int. J. Syst. Evol. Microbiol.">
        <title>Complete genome sequence of Corynebacterium casei LMG S-19264T (=DSM 44701T), isolated from a smear-ripened cheese.</title>
        <authorList>
            <consortium name="US DOE Joint Genome Institute (JGI-PGF)"/>
            <person name="Walter F."/>
            <person name="Albersmeier A."/>
            <person name="Kalinowski J."/>
            <person name="Ruckert C."/>
        </authorList>
    </citation>
    <scope>NUCLEOTIDE SEQUENCE [LARGE SCALE GENOMIC DNA]</scope>
    <source>
        <strain evidence="8 9">KCTC 23968</strain>
    </source>
</reference>
<name>A0A918N9M7_9PROT</name>
<comment type="subcellular location">
    <subcellularLocation>
        <location evidence="6">Cytoplasm</location>
    </subcellularLocation>
</comment>
<dbReference type="GO" id="GO:0032267">
    <property type="term" value="F:tRNA(Ile)-lysidine synthase activity"/>
    <property type="evidence" value="ECO:0007669"/>
    <property type="project" value="UniProtKB-EC"/>
</dbReference>
<evidence type="ECO:0000256" key="3">
    <source>
        <dbReference type="ARBA" id="ARBA00022741"/>
    </source>
</evidence>
<evidence type="ECO:0000256" key="1">
    <source>
        <dbReference type="ARBA" id="ARBA00022598"/>
    </source>
</evidence>
<dbReference type="PANTHER" id="PTHR43033:SF5">
    <property type="entry name" value="TRNA(ILE)-LYSIDINE SYNTHETASE"/>
    <property type="match status" value="1"/>
</dbReference>
<organism evidence="8 9">
    <name type="scientific">Litorimonas cladophorae</name>
    <dbReference type="NCBI Taxonomy" id="1220491"/>
    <lineage>
        <taxon>Bacteria</taxon>
        <taxon>Pseudomonadati</taxon>
        <taxon>Pseudomonadota</taxon>
        <taxon>Alphaproteobacteria</taxon>
        <taxon>Maricaulales</taxon>
        <taxon>Robiginitomaculaceae</taxon>
    </lineage>
</organism>
<accession>A0A918N9M7</accession>
<gene>
    <name evidence="6" type="primary">tilS</name>
    <name evidence="8" type="ORF">GCM10011309_01930</name>
</gene>
<dbReference type="InterPro" id="IPR011063">
    <property type="entry name" value="TilS/TtcA_N"/>
</dbReference>
<dbReference type="AlphaFoldDB" id="A0A918N9M7"/>
<comment type="catalytic activity">
    <reaction evidence="5 6">
        <text>cytidine(34) in tRNA(Ile2) + L-lysine + ATP = lysidine(34) in tRNA(Ile2) + AMP + diphosphate + H(+)</text>
        <dbReference type="Rhea" id="RHEA:43744"/>
        <dbReference type="Rhea" id="RHEA-COMP:10625"/>
        <dbReference type="Rhea" id="RHEA-COMP:10670"/>
        <dbReference type="ChEBI" id="CHEBI:15378"/>
        <dbReference type="ChEBI" id="CHEBI:30616"/>
        <dbReference type="ChEBI" id="CHEBI:32551"/>
        <dbReference type="ChEBI" id="CHEBI:33019"/>
        <dbReference type="ChEBI" id="CHEBI:82748"/>
        <dbReference type="ChEBI" id="CHEBI:83665"/>
        <dbReference type="ChEBI" id="CHEBI:456215"/>
        <dbReference type="EC" id="6.3.4.19"/>
    </reaction>
</comment>
<evidence type="ECO:0000256" key="2">
    <source>
        <dbReference type="ARBA" id="ARBA00022694"/>
    </source>
</evidence>
<comment type="similarity">
    <text evidence="6">Belongs to the tRNA(Ile)-lysidine synthase family.</text>
</comment>
<keyword evidence="6" id="KW-0963">Cytoplasm</keyword>
<keyword evidence="9" id="KW-1185">Reference proteome</keyword>
<evidence type="ECO:0000313" key="8">
    <source>
        <dbReference type="EMBL" id="GGX56691.1"/>
    </source>
</evidence>
<comment type="function">
    <text evidence="6">Ligates lysine onto the cytidine present at position 34 of the AUA codon-specific tRNA(Ile) that contains the anticodon CAU, in an ATP-dependent manner. Cytidine is converted to lysidine, thus changing the amino acid specificity of the tRNA from methionine to isoleucine.</text>
</comment>